<evidence type="ECO:0000256" key="7">
    <source>
        <dbReference type="ARBA" id="ARBA00022485"/>
    </source>
</evidence>
<dbReference type="InterPro" id="IPR005131">
    <property type="entry name" value="Ser_deHydtase_bsu"/>
</dbReference>
<evidence type="ECO:0000256" key="6">
    <source>
        <dbReference type="ARBA" id="ARBA00022432"/>
    </source>
</evidence>
<dbReference type="STRING" id="909626.AQJ91_44935"/>
<evidence type="ECO:0000256" key="2">
    <source>
        <dbReference type="ARBA" id="ARBA00004742"/>
    </source>
</evidence>
<dbReference type="PANTHER" id="PTHR30182">
    <property type="entry name" value="L-SERINE DEHYDRATASE"/>
    <property type="match status" value="1"/>
</dbReference>
<dbReference type="SUPFAM" id="SSF143548">
    <property type="entry name" value="Serine metabolism enzymes domain"/>
    <property type="match status" value="1"/>
</dbReference>
<comment type="caution">
    <text evidence="16">The sequence shown here is derived from an EMBL/GenBank/DDBJ whole genome shotgun (WGS) entry which is preliminary data.</text>
</comment>
<organism evidence="16 17">
    <name type="scientific">Streptomyces dysideae</name>
    <dbReference type="NCBI Taxonomy" id="909626"/>
    <lineage>
        <taxon>Bacteria</taxon>
        <taxon>Bacillati</taxon>
        <taxon>Actinomycetota</taxon>
        <taxon>Actinomycetes</taxon>
        <taxon>Kitasatosporales</taxon>
        <taxon>Streptomycetaceae</taxon>
        <taxon>Streptomyces</taxon>
    </lineage>
</organism>
<dbReference type="InterPro" id="IPR051318">
    <property type="entry name" value="Fe-S_L-Ser"/>
</dbReference>
<comment type="similarity">
    <text evidence="3 13">Belongs to the iron-sulfur dependent L-serine dehydratase family.</text>
</comment>
<proteinExistence type="inferred from homology"/>
<dbReference type="AlphaFoldDB" id="A0A101UQ78"/>
<evidence type="ECO:0000256" key="8">
    <source>
        <dbReference type="ARBA" id="ARBA00022723"/>
    </source>
</evidence>
<evidence type="ECO:0000256" key="10">
    <source>
        <dbReference type="ARBA" id="ARBA00023014"/>
    </source>
</evidence>
<evidence type="ECO:0000313" key="17">
    <source>
        <dbReference type="Proteomes" id="UP000053260"/>
    </source>
</evidence>
<evidence type="ECO:0000256" key="11">
    <source>
        <dbReference type="ARBA" id="ARBA00023239"/>
    </source>
</evidence>
<sequence length="465" mass="49418">MAISVFDLFSIGIGPSSSHTVGPMRAARMFARRLRNEDLLPSVASVRSELYGSLGATGHGHGTPKAVLLGLEGESPRTVDVETADERVASIRSAGRIRLLGEHEIPFSFDDDLVLHRRKALPYHANGMTLWAYDASGAELLSKTYYSVGGGFVVDEAVLDQDLVGANRIKLDDTVLKYPFRTGDELLRLTKETGLSISSLMLENERAWRTEAEIRTGLLEIWRVMQACVSRGMSREGILPGGLKVRRRAAMSARQLRAEGDPLAHAMEWITLYAMAVNEENAAGGRVVTAPTNGAAGIIPSVLHYYINFGAGAASEGEKEDGVVRFLLAAGAIGMLFKENASISGAEVGCQGEVGSACSMAAGALAEVLGGSPEQVENAAEIGMEHNLGLTCDPVGGLVQIPCIERNGMAAVKAVTAAKMAMRGDGSHKVSLDKVIKTMKDTGADMSVKYKETARGGLAVNIIEC</sequence>
<keyword evidence="7 13" id="KW-0004">4Fe-4S</keyword>
<dbReference type="Proteomes" id="UP000053260">
    <property type="component" value="Unassembled WGS sequence"/>
</dbReference>
<dbReference type="GO" id="GO:0046872">
    <property type="term" value="F:metal ion binding"/>
    <property type="evidence" value="ECO:0007669"/>
    <property type="project" value="UniProtKB-KW"/>
</dbReference>
<evidence type="ECO:0000256" key="9">
    <source>
        <dbReference type="ARBA" id="ARBA00023004"/>
    </source>
</evidence>
<reference evidence="16 17" key="1">
    <citation type="submission" date="2015-10" db="EMBL/GenBank/DDBJ databases">
        <title>Draft genome sequence of Streptomyces sp. RV15, isolated from a marine sponge.</title>
        <authorList>
            <person name="Ruckert C."/>
            <person name="Abdelmohsen U.R."/>
            <person name="Winkler A."/>
            <person name="Hentschel U."/>
            <person name="Kalinowski J."/>
            <person name="Kampfer P."/>
            <person name="Glaeser S."/>
        </authorList>
    </citation>
    <scope>NUCLEOTIDE SEQUENCE [LARGE SCALE GENOMIC DNA]</scope>
    <source>
        <strain evidence="16 17">RV15</strain>
    </source>
</reference>
<dbReference type="GO" id="GO:0003941">
    <property type="term" value="F:L-serine ammonia-lyase activity"/>
    <property type="evidence" value="ECO:0007669"/>
    <property type="project" value="UniProtKB-UniRule"/>
</dbReference>
<keyword evidence="11 13" id="KW-0456">Lyase</keyword>
<keyword evidence="9 13" id="KW-0408">Iron</keyword>
<dbReference type="GO" id="GO:0051539">
    <property type="term" value="F:4 iron, 4 sulfur cluster binding"/>
    <property type="evidence" value="ECO:0007669"/>
    <property type="project" value="UniProtKB-UniRule"/>
</dbReference>
<evidence type="ECO:0000256" key="3">
    <source>
        <dbReference type="ARBA" id="ARBA00008636"/>
    </source>
</evidence>
<dbReference type="Gene3D" id="3.30.1330.90">
    <property type="entry name" value="D-3-phosphoglycerate dehydrogenase, domain 3"/>
    <property type="match status" value="1"/>
</dbReference>
<feature type="domain" description="Serine dehydratase beta chain" evidence="15">
    <location>
        <begin position="4"/>
        <end position="156"/>
    </location>
</feature>
<gene>
    <name evidence="16" type="ORF">AQJ91_44935</name>
</gene>
<dbReference type="Pfam" id="PF03313">
    <property type="entry name" value="SDH_alpha"/>
    <property type="match status" value="1"/>
</dbReference>
<evidence type="ECO:0000259" key="14">
    <source>
        <dbReference type="Pfam" id="PF03313"/>
    </source>
</evidence>
<dbReference type="InterPro" id="IPR005130">
    <property type="entry name" value="Ser_deHydtase-like_asu"/>
</dbReference>
<keyword evidence="10 13" id="KW-0411">Iron-sulfur</keyword>
<dbReference type="PANTHER" id="PTHR30182:SF1">
    <property type="entry name" value="L-SERINE DEHYDRATASE 1"/>
    <property type="match status" value="1"/>
</dbReference>
<evidence type="ECO:0000313" key="16">
    <source>
        <dbReference type="EMBL" id="KUO14823.1"/>
    </source>
</evidence>
<evidence type="ECO:0000256" key="1">
    <source>
        <dbReference type="ARBA" id="ARBA00001966"/>
    </source>
</evidence>
<dbReference type="Pfam" id="PF03315">
    <property type="entry name" value="SDH_beta"/>
    <property type="match status" value="1"/>
</dbReference>
<evidence type="ECO:0000256" key="12">
    <source>
        <dbReference type="ARBA" id="ARBA00049406"/>
    </source>
</evidence>
<evidence type="ECO:0000259" key="15">
    <source>
        <dbReference type="Pfam" id="PF03315"/>
    </source>
</evidence>
<protein>
    <recommendedName>
        <fullName evidence="5 13">L-serine dehydratase</fullName>
        <ecNumber evidence="4 13">4.3.1.17</ecNumber>
    </recommendedName>
</protein>
<dbReference type="GO" id="GO:0006094">
    <property type="term" value="P:gluconeogenesis"/>
    <property type="evidence" value="ECO:0007669"/>
    <property type="project" value="UniProtKB-KW"/>
</dbReference>
<keyword evidence="17" id="KW-1185">Reference proteome</keyword>
<dbReference type="InterPro" id="IPR004644">
    <property type="entry name" value="Fe-S_L-Ser_mono"/>
</dbReference>
<evidence type="ECO:0000256" key="4">
    <source>
        <dbReference type="ARBA" id="ARBA00012093"/>
    </source>
</evidence>
<dbReference type="EMBL" id="LMXB01000131">
    <property type="protein sequence ID" value="KUO14823.1"/>
    <property type="molecule type" value="Genomic_DNA"/>
</dbReference>
<dbReference type="RefSeq" id="WP_067034997.1">
    <property type="nucleotide sequence ID" value="NZ_KQ949128.1"/>
</dbReference>
<dbReference type="NCBIfam" id="TIGR00720">
    <property type="entry name" value="sda_mono"/>
    <property type="match status" value="1"/>
</dbReference>
<dbReference type="OrthoDB" id="9805537at2"/>
<evidence type="ECO:0000256" key="13">
    <source>
        <dbReference type="RuleBase" id="RU366059"/>
    </source>
</evidence>
<accession>A0A101UQ78</accession>
<keyword evidence="8 13" id="KW-0479">Metal-binding</keyword>
<dbReference type="InterPro" id="IPR029009">
    <property type="entry name" value="ASB_dom_sf"/>
</dbReference>
<comment type="cofactor">
    <cofactor evidence="1 13">
        <name>[4Fe-4S] cluster</name>
        <dbReference type="ChEBI" id="CHEBI:49883"/>
    </cofactor>
</comment>
<comment type="pathway">
    <text evidence="2">Carbohydrate biosynthesis; gluconeogenesis.</text>
</comment>
<dbReference type="EC" id="4.3.1.17" evidence="4 13"/>
<evidence type="ECO:0000256" key="5">
    <source>
        <dbReference type="ARBA" id="ARBA00018995"/>
    </source>
</evidence>
<comment type="catalytic activity">
    <reaction evidence="12 13">
        <text>L-serine = pyruvate + NH4(+)</text>
        <dbReference type="Rhea" id="RHEA:19169"/>
        <dbReference type="ChEBI" id="CHEBI:15361"/>
        <dbReference type="ChEBI" id="CHEBI:28938"/>
        <dbReference type="ChEBI" id="CHEBI:33384"/>
        <dbReference type="EC" id="4.3.1.17"/>
    </reaction>
</comment>
<keyword evidence="6 13" id="KW-0312">Gluconeogenesis</keyword>
<feature type="domain" description="Serine dehydratase-like alpha subunit" evidence="14">
    <location>
        <begin position="192"/>
        <end position="459"/>
    </location>
</feature>
<dbReference type="FunFam" id="3.30.1330.90:FF:000001">
    <property type="entry name" value="L-serine ammonia-lyase 1"/>
    <property type="match status" value="1"/>
</dbReference>
<name>A0A101UQ78_9ACTN</name>